<reference evidence="3 5" key="2">
    <citation type="submission" date="2023-03" db="EMBL/GenBank/DDBJ databases">
        <title>Bacillus Genome Sequencing.</title>
        <authorList>
            <person name="Dunlap C."/>
        </authorList>
    </citation>
    <scope>NUCLEOTIDE SEQUENCE [LARGE SCALE GENOMIC DNA]</scope>
    <source>
        <strain evidence="3 5">NRS-38</strain>
    </source>
</reference>
<reference evidence="2 4" key="1">
    <citation type="submission" date="2023-01" db="EMBL/GenBank/DDBJ databases">
        <title>Genome-based reclassification of Anoxybacillus geothermalis as a later heterotypic synonym of Anoxybacillus rupiensis.</title>
        <authorList>
            <person name="Inan Bektas K."/>
            <person name="Canakci S."/>
            <person name="Belduz A.A."/>
            <person name="Guler H.H."/>
        </authorList>
    </citation>
    <scope>NUCLEOTIDE SEQUENCE [LARGE SCALE GENOMIC DNA]</scope>
    <source>
        <strain evidence="2 4">DSM 17127</strain>
    </source>
</reference>
<dbReference type="InterPro" id="IPR025625">
    <property type="entry name" value="YuzL"/>
</dbReference>
<sequence length="49" mass="5127">MAKMQKNPSKAAVSAASVKGNAGPNVEMDGSGKKTSQNQQYKKANMQGE</sequence>
<evidence type="ECO:0000313" key="2">
    <source>
        <dbReference type="EMBL" id="MDE8564939.1"/>
    </source>
</evidence>
<evidence type="ECO:0000313" key="5">
    <source>
        <dbReference type="Proteomes" id="UP001339962"/>
    </source>
</evidence>
<evidence type="ECO:0000313" key="3">
    <source>
        <dbReference type="EMBL" id="MED5052425.1"/>
    </source>
</evidence>
<protein>
    <submittedName>
        <fullName evidence="3">YuzL family protein</fullName>
    </submittedName>
</protein>
<dbReference type="RefSeq" id="WP_080862757.1">
    <property type="nucleotide sequence ID" value="NZ_JACIDF010000012.1"/>
</dbReference>
<evidence type="ECO:0000313" key="4">
    <source>
        <dbReference type="Proteomes" id="UP001213979"/>
    </source>
</evidence>
<dbReference type="Pfam" id="PF14115">
    <property type="entry name" value="YuzL"/>
    <property type="match status" value="1"/>
</dbReference>
<name>A0ABD5IVT4_9BACL</name>
<comment type="caution">
    <text evidence="3">The sequence shown here is derived from an EMBL/GenBank/DDBJ whole genome shotgun (WGS) entry which is preliminary data.</text>
</comment>
<dbReference type="Proteomes" id="UP001339962">
    <property type="component" value="Unassembled WGS sequence"/>
</dbReference>
<evidence type="ECO:0000256" key="1">
    <source>
        <dbReference type="SAM" id="MobiDB-lite"/>
    </source>
</evidence>
<feature type="region of interest" description="Disordered" evidence="1">
    <location>
        <begin position="1"/>
        <end position="49"/>
    </location>
</feature>
<organism evidence="3 5">
    <name type="scientific">Anoxybacteroides rupiense</name>
    <dbReference type="NCBI Taxonomy" id="311460"/>
    <lineage>
        <taxon>Bacteria</taxon>
        <taxon>Bacillati</taxon>
        <taxon>Bacillota</taxon>
        <taxon>Bacilli</taxon>
        <taxon>Bacillales</taxon>
        <taxon>Anoxybacillaceae</taxon>
        <taxon>Anoxybacteroides</taxon>
    </lineage>
</organism>
<feature type="compositionally biased region" description="Polar residues" evidence="1">
    <location>
        <begin position="33"/>
        <end position="49"/>
    </location>
</feature>
<keyword evidence="4" id="KW-1185">Reference proteome</keyword>
<dbReference type="EMBL" id="JAQOTG010000015">
    <property type="protein sequence ID" value="MDE8564939.1"/>
    <property type="molecule type" value="Genomic_DNA"/>
</dbReference>
<proteinExistence type="predicted"/>
<dbReference type="Proteomes" id="UP001213979">
    <property type="component" value="Unassembled WGS sequence"/>
</dbReference>
<gene>
    <name evidence="3" type="ORF">P9850_11245</name>
    <name evidence="2" type="ORF">PNH38_13830</name>
</gene>
<dbReference type="EMBL" id="JARTLI010000020">
    <property type="protein sequence ID" value="MED5052425.1"/>
    <property type="molecule type" value="Genomic_DNA"/>
</dbReference>
<accession>A0ABD5IVT4</accession>
<feature type="compositionally biased region" description="Low complexity" evidence="1">
    <location>
        <begin position="9"/>
        <end position="19"/>
    </location>
</feature>
<dbReference type="AlphaFoldDB" id="A0ABD5IVT4"/>